<evidence type="ECO:0000313" key="9">
    <source>
        <dbReference type="Proteomes" id="UP000243524"/>
    </source>
</evidence>
<feature type="domain" description="Flagellar hook-associated protein 2 N-terminal" evidence="6">
    <location>
        <begin position="8"/>
        <end position="103"/>
    </location>
</feature>
<evidence type="ECO:0000256" key="1">
    <source>
        <dbReference type="ARBA" id="ARBA00009764"/>
    </source>
</evidence>
<dbReference type="OrthoDB" id="9776025at2"/>
<accession>A0A2I0QV56</accession>
<evidence type="ECO:0000256" key="5">
    <source>
        <dbReference type="RuleBase" id="RU362066"/>
    </source>
</evidence>
<dbReference type="AlphaFoldDB" id="A0A2I0QV56"/>
<evidence type="ECO:0000259" key="6">
    <source>
        <dbReference type="Pfam" id="PF02465"/>
    </source>
</evidence>
<comment type="caution">
    <text evidence="8">The sequence shown here is derived from an EMBL/GenBank/DDBJ whole genome shotgun (WGS) entry which is preliminary data.</text>
</comment>
<protein>
    <recommendedName>
        <fullName evidence="5">Flagellar hook-associated protein 2</fullName>
        <shortName evidence="5">HAP2</shortName>
    </recommendedName>
    <alternativeName>
        <fullName evidence="5">Flagellar cap protein</fullName>
    </alternativeName>
</protein>
<keyword evidence="9" id="KW-1185">Reference proteome</keyword>
<keyword evidence="5" id="KW-0964">Secreted</keyword>
<comment type="subcellular location">
    <subcellularLocation>
        <location evidence="5">Secreted</location>
    </subcellularLocation>
    <subcellularLocation>
        <location evidence="5">Bacterial flagellum</location>
    </subcellularLocation>
</comment>
<dbReference type="GO" id="GO:0009421">
    <property type="term" value="C:bacterial-type flagellum filament cap"/>
    <property type="evidence" value="ECO:0007669"/>
    <property type="project" value="InterPro"/>
</dbReference>
<feature type="domain" description="Flagellar hook-associated protein 2 C-terminal" evidence="7">
    <location>
        <begin position="244"/>
        <end position="502"/>
    </location>
</feature>
<dbReference type="PANTHER" id="PTHR30288">
    <property type="entry name" value="FLAGELLAR CAP/ASSEMBLY PROTEIN FLID"/>
    <property type="match status" value="1"/>
</dbReference>
<evidence type="ECO:0000259" key="7">
    <source>
        <dbReference type="Pfam" id="PF07195"/>
    </source>
</evidence>
<keyword evidence="3" id="KW-0175">Coiled coil</keyword>
<evidence type="ECO:0000313" key="8">
    <source>
        <dbReference type="EMBL" id="PKR78184.1"/>
    </source>
</evidence>
<comment type="function">
    <text evidence="5">Required for morphogenesis and for the elongation of the flagellar filament by facilitating polymerization of the flagellin monomers at the tip of growing filament. Forms a capping structure, which prevents flagellin subunits (transported through the central channel of the flagellum) from leaking out without polymerization at the distal end.</text>
</comment>
<proteinExistence type="inferred from homology"/>
<dbReference type="GO" id="GO:0005576">
    <property type="term" value="C:extracellular region"/>
    <property type="evidence" value="ECO:0007669"/>
    <property type="project" value="UniProtKB-SubCell"/>
</dbReference>
<comment type="similarity">
    <text evidence="1 5">Belongs to the FliD family.</text>
</comment>
<evidence type="ECO:0000256" key="3">
    <source>
        <dbReference type="ARBA" id="ARBA00023054"/>
    </source>
</evidence>
<keyword evidence="4 5" id="KW-0975">Bacterial flagellum</keyword>
<organism evidence="8 9">
    <name type="scientific">Halalkalibacillus sediminis</name>
    <dbReference type="NCBI Taxonomy" id="2018042"/>
    <lineage>
        <taxon>Bacteria</taxon>
        <taxon>Bacillati</taxon>
        <taxon>Bacillota</taxon>
        <taxon>Bacilli</taxon>
        <taxon>Bacillales</taxon>
        <taxon>Bacillaceae</taxon>
        <taxon>Halalkalibacillus</taxon>
    </lineage>
</organism>
<dbReference type="NCBIfam" id="NF005833">
    <property type="entry name" value="PRK07737.1"/>
    <property type="match status" value="1"/>
</dbReference>
<dbReference type="InterPro" id="IPR003481">
    <property type="entry name" value="FliD_N"/>
</dbReference>
<dbReference type="PANTHER" id="PTHR30288:SF0">
    <property type="entry name" value="FLAGELLAR HOOK-ASSOCIATED PROTEIN 2"/>
    <property type="match status" value="1"/>
</dbReference>
<dbReference type="InterPro" id="IPR040026">
    <property type="entry name" value="FliD"/>
</dbReference>
<evidence type="ECO:0000256" key="4">
    <source>
        <dbReference type="ARBA" id="ARBA00023143"/>
    </source>
</evidence>
<dbReference type="GO" id="GO:0071973">
    <property type="term" value="P:bacterial-type flagellum-dependent cell motility"/>
    <property type="evidence" value="ECO:0007669"/>
    <property type="project" value="TreeGrafter"/>
</dbReference>
<dbReference type="Pfam" id="PF02465">
    <property type="entry name" value="FliD_N"/>
    <property type="match status" value="1"/>
</dbReference>
<dbReference type="EMBL" id="PJNH01000002">
    <property type="protein sequence ID" value="PKR78184.1"/>
    <property type="molecule type" value="Genomic_DNA"/>
</dbReference>
<dbReference type="GO" id="GO:0009424">
    <property type="term" value="C:bacterial-type flagellum hook"/>
    <property type="evidence" value="ECO:0007669"/>
    <property type="project" value="UniProtKB-UniRule"/>
</dbReference>
<dbReference type="InterPro" id="IPR010809">
    <property type="entry name" value="FliD_C"/>
</dbReference>
<dbReference type="GO" id="GO:0007155">
    <property type="term" value="P:cell adhesion"/>
    <property type="evidence" value="ECO:0007669"/>
    <property type="project" value="InterPro"/>
</dbReference>
<gene>
    <name evidence="8" type="ORF">CEY16_08705</name>
</gene>
<comment type="subunit">
    <text evidence="2 5">Homopentamer.</text>
</comment>
<sequence>MRIGGLVSGMDIDSLVGDLMKAERIPMQKMEQDQTWMTWQRDAYREMNTKLSEFQNLFSDMKLSSTYESKITSSSQSDAVTATAGPQAQDGSYSVEVSALASKATNVSQGGISADGEKIDPSKALKDQPFKNNLVTGPLEFSYFNEAGEQAVSVTVNDTDTLNDVFGKINEASDGAVRGFYDANSDKVFLERTDSGNFNDGDMFLGAEIGFNGGTASGFFTDTLNIKNGTQQPDGSWVKNEVGGTDATFKYNGIEMTSKSNSYDLGGVKLQFTNTTNGAATINVQNDDDALMDKITAFVDKYNEVIETVTEKTSEERFRDYPPLTKEQREEMSESEIELWEEKSQSGTLRNDQILARGLSGMRTAWYSDVNTGDPNFNLLADLGITTSSNYRDNGKLEIDPAKLREEIQNDPGKVKEILSNSSEGDSRGLINRVEDQLKNVMSRITDKAGNEFRTGQQYTMGRQLESMEDRIGDFERRLQQTENRYWDQFTQMEKAIQRMNQQSSYMMQQFGGGGQ</sequence>
<name>A0A2I0QV56_9BACI</name>
<evidence type="ECO:0000256" key="2">
    <source>
        <dbReference type="ARBA" id="ARBA00011255"/>
    </source>
</evidence>
<reference evidence="8 9" key="1">
    <citation type="submission" date="2017-06" db="EMBL/GenBank/DDBJ databases">
        <title>the draft geome sequence of Illustriluteabacillus marina B3227.</title>
        <authorList>
            <person name="He R.-H."/>
            <person name="Du Z.-J."/>
        </authorList>
    </citation>
    <scope>NUCLEOTIDE SEQUENCE [LARGE SCALE GENOMIC DNA]</scope>
    <source>
        <strain evidence="8 9">B3227</strain>
    </source>
</reference>
<dbReference type="Pfam" id="PF07195">
    <property type="entry name" value="FliD_C"/>
    <property type="match status" value="1"/>
</dbReference>
<dbReference type="Proteomes" id="UP000243524">
    <property type="component" value="Unassembled WGS sequence"/>
</dbReference>